<keyword evidence="3" id="KW-0378">Hydrolase</keyword>
<evidence type="ECO:0000256" key="2">
    <source>
        <dbReference type="ARBA" id="ARBA00022670"/>
    </source>
</evidence>
<dbReference type="EMBL" id="JAJUOS010000005">
    <property type="protein sequence ID" value="MCE5973456.1"/>
    <property type="molecule type" value="Genomic_DNA"/>
</dbReference>
<feature type="domain" description="NlpC/P60" evidence="5">
    <location>
        <begin position="151"/>
        <end position="275"/>
    </location>
</feature>
<organism evidence="6 7">
    <name type="scientific">Rhodobacter flavimaris</name>
    <dbReference type="NCBI Taxonomy" id="2907145"/>
    <lineage>
        <taxon>Bacteria</taxon>
        <taxon>Pseudomonadati</taxon>
        <taxon>Pseudomonadota</taxon>
        <taxon>Alphaproteobacteria</taxon>
        <taxon>Rhodobacterales</taxon>
        <taxon>Rhodobacter group</taxon>
        <taxon>Rhodobacter</taxon>
    </lineage>
</organism>
<dbReference type="PROSITE" id="PS51935">
    <property type="entry name" value="NLPC_P60"/>
    <property type="match status" value="1"/>
</dbReference>
<dbReference type="RefSeq" id="WP_233676447.1">
    <property type="nucleotide sequence ID" value="NZ_JAJUOS010000005.1"/>
</dbReference>
<keyword evidence="7" id="KW-1185">Reference proteome</keyword>
<evidence type="ECO:0000256" key="3">
    <source>
        <dbReference type="ARBA" id="ARBA00022801"/>
    </source>
</evidence>
<evidence type="ECO:0000313" key="7">
    <source>
        <dbReference type="Proteomes" id="UP001521181"/>
    </source>
</evidence>
<accession>A0ABS8YUC6</accession>
<dbReference type="SUPFAM" id="SSF54001">
    <property type="entry name" value="Cysteine proteinases"/>
    <property type="match status" value="1"/>
</dbReference>
<evidence type="ECO:0000259" key="5">
    <source>
        <dbReference type="PROSITE" id="PS51935"/>
    </source>
</evidence>
<keyword evidence="4" id="KW-0788">Thiol protease</keyword>
<evidence type="ECO:0000313" key="6">
    <source>
        <dbReference type="EMBL" id="MCE5973456.1"/>
    </source>
</evidence>
<dbReference type="InterPro" id="IPR038765">
    <property type="entry name" value="Papain-like_cys_pep_sf"/>
</dbReference>
<proteinExistence type="inferred from homology"/>
<gene>
    <name evidence="6" type="ORF">LZA78_08190</name>
</gene>
<sequence length="275" mass="29386">MSDRRLTPFSGRVALEALRGQVEAAAFTKGEAARLACPVTDLLASPEGPRDRQLLFGADLVVIDRQGAHVFVQSVADGYCGWVPADCLAAPQLATHRVIAPATHVYREASIKRGEAMRLSLGARVAVLAQEGGFARTPEGFIPLQHLRALDDPPADPVTLAESLLGTPYLWGGNSRDGIDCSGLVQVAFHACNRPCAADSDLQRAEFGAFLPHGTPPQRGDLFFWRGHVAIAVSPERLIHANGHTMSVAYEEIGACLARIEAAGEGTFYGIKRPS</sequence>
<evidence type="ECO:0000256" key="4">
    <source>
        <dbReference type="ARBA" id="ARBA00022807"/>
    </source>
</evidence>
<dbReference type="InterPro" id="IPR051794">
    <property type="entry name" value="PG_Endopeptidase_C40"/>
</dbReference>
<comment type="caution">
    <text evidence="6">The sequence shown here is derived from an EMBL/GenBank/DDBJ whole genome shotgun (WGS) entry which is preliminary data.</text>
</comment>
<dbReference type="Pfam" id="PF18348">
    <property type="entry name" value="SH3_16"/>
    <property type="match status" value="1"/>
</dbReference>
<dbReference type="PANTHER" id="PTHR47359">
    <property type="entry name" value="PEPTIDOGLYCAN DL-ENDOPEPTIDASE CWLO"/>
    <property type="match status" value="1"/>
</dbReference>
<keyword evidence="2" id="KW-0645">Protease</keyword>
<name>A0ABS8YUC6_9RHOB</name>
<evidence type="ECO:0000256" key="1">
    <source>
        <dbReference type="ARBA" id="ARBA00007074"/>
    </source>
</evidence>
<dbReference type="InterPro" id="IPR041382">
    <property type="entry name" value="SH3_16"/>
</dbReference>
<dbReference type="Pfam" id="PF00877">
    <property type="entry name" value="NLPC_P60"/>
    <property type="match status" value="1"/>
</dbReference>
<dbReference type="PANTHER" id="PTHR47359:SF3">
    <property type="entry name" value="NLP_P60 DOMAIN-CONTAINING PROTEIN-RELATED"/>
    <property type="match status" value="1"/>
</dbReference>
<reference evidence="6 7" key="1">
    <citation type="submission" date="2021-12" db="EMBL/GenBank/DDBJ databases">
        <title>Sinirhodobacter sp. WL0062 is a bacterium isolated from seawater.</title>
        <authorList>
            <person name="Wang L."/>
            <person name="He W."/>
            <person name="Zhang D.-F."/>
        </authorList>
    </citation>
    <scope>NUCLEOTIDE SEQUENCE [LARGE SCALE GENOMIC DNA]</scope>
    <source>
        <strain evidence="6 7">WL0062</strain>
    </source>
</reference>
<protein>
    <submittedName>
        <fullName evidence="6">C40 family peptidase</fullName>
    </submittedName>
</protein>
<comment type="similarity">
    <text evidence="1">Belongs to the peptidase C40 family.</text>
</comment>
<dbReference type="Proteomes" id="UP001521181">
    <property type="component" value="Unassembled WGS sequence"/>
</dbReference>
<dbReference type="Gene3D" id="3.90.1720.10">
    <property type="entry name" value="endopeptidase domain like (from Nostoc punctiforme)"/>
    <property type="match status" value="1"/>
</dbReference>
<dbReference type="InterPro" id="IPR000064">
    <property type="entry name" value="NLP_P60_dom"/>
</dbReference>